<dbReference type="Proteomes" id="UP000075901">
    <property type="component" value="Unassembled WGS sequence"/>
</dbReference>
<reference evidence="2" key="1">
    <citation type="submission" date="2013-09" db="EMBL/GenBank/DDBJ databases">
        <title>The Genome Sequence of Anopheles maculatus species B.</title>
        <authorList>
            <consortium name="The Broad Institute Genomics Platform"/>
            <person name="Neafsey D.E."/>
            <person name="Besansky N."/>
            <person name="Howell P."/>
            <person name="Walton C."/>
            <person name="Young S.K."/>
            <person name="Zeng Q."/>
            <person name="Gargeya S."/>
            <person name="Fitzgerald M."/>
            <person name="Haas B."/>
            <person name="Abouelleil A."/>
            <person name="Allen A.W."/>
            <person name="Alvarado L."/>
            <person name="Arachchi H.M."/>
            <person name="Berlin A.M."/>
            <person name="Chapman S.B."/>
            <person name="Gainer-Dewar J."/>
            <person name="Goldberg J."/>
            <person name="Griggs A."/>
            <person name="Gujja S."/>
            <person name="Hansen M."/>
            <person name="Howarth C."/>
            <person name="Imamovic A."/>
            <person name="Ireland A."/>
            <person name="Larimer J."/>
            <person name="McCowan C."/>
            <person name="Murphy C."/>
            <person name="Pearson M."/>
            <person name="Poon T.W."/>
            <person name="Priest M."/>
            <person name="Roberts A."/>
            <person name="Saif S."/>
            <person name="Shea T."/>
            <person name="Sisk P."/>
            <person name="Sykes S."/>
            <person name="Wortman J."/>
            <person name="Nusbaum C."/>
            <person name="Birren B."/>
        </authorList>
    </citation>
    <scope>NUCLEOTIDE SEQUENCE [LARGE SCALE GENOMIC DNA]</scope>
    <source>
        <strain evidence="2">maculatus3</strain>
    </source>
</reference>
<proteinExistence type="predicted"/>
<evidence type="ECO:0000313" key="1">
    <source>
        <dbReference type="EnsemblMetazoa" id="AMAM002440-PA"/>
    </source>
</evidence>
<accession>A0A182S9N0</accession>
<reference evidence="1" key="2">
    <citation type="submission" date="2020-05" db="UniProtKB">
        <authorList>
            <consortium name="EnsemblMetazoa"/>
        </authorList>
    </citation>
    <scope>IDENTIFICATION</scope>
    <source>
        <strain evidence="1">maculatus3</strain>
    </source>
</reference>
<organism evidence="1 2">
    <name type="scientific">Anopheles maculatus</name>
    <dbReference type="NCBI Taxonomy" id="74869"/>
    <lineage>
        <taxon>Eukaryota</taxon>
        <taxon>Metazoa</taxon>
        <taxon>Ecdysozoa</taxon>
        <taxon>Arthropoda</taxon>
        <taxon>Hexapoda</taxon>
        <taxon>Insecta</taxon>
        <taxon>Pterygota</taxon>
        <taxon>Neoptera</taxon>
        <taxon>Endopterygota</taxon>
        <taxon>Diptera</taxon>
        <taxon>Nematocera</taxon>
        <taxon>Culicoidea</taxon>
        <taxon>Culicidae</taxon>
        <taxon>Anophelinae</taxon>
        <taxon>Anopheles</taxon>
        <taxon>Anopheles maculatus group</taxon>
    </lineage>
</organism>
<evidence type="ECO:0000313" key="2">
    <source>
        <dbReference type="Proteomes" id="UP000075901"/>
    </source>
</evidence>
<dbReference type="EnsemblMetazoa" id="AMAM002440-RA">
    <property type="protein sequence ID" value="AMAM002440-PA"/>
    <property type="gene ID" value="AMAM002440"/>
</dbReference>
<name>A0A182S9N0_9DIPT</name>
<protein>
    <submittedName>
        <fullName evidence="1">Uncharacterized protein</fullName>
    </submittedName>
</protein>
<dbReference type="AlphaFoldDB" id="A0A182S9N0"/>
<keyword evidence="2" id="KW-1185">Reference proteome</keyword>
<dbReference type="VEuPathDB" id="VectorBase:AMAM002440"/>
<sequence>MNALPKLNRLFSNYVYARESTSRFESVSGSSVKLLWGDSAIADSLSKSPLLEHVLSSPSGSGTGRSVELSSSSCRLSGSRYWKVFVPGMRMYWCPLMMVICV</sequence>